<dbReference type="Pfam" id="PF05168">
    <property type="entry name" value="HEPN"/>
    <property type="match status" value="1"/>
</dbReference>
<name>A0A3R9QTS7_9CREN</name>
<evidence type="ECO:0000259" key="1">
    <source>
        <dbReference type="PROSITE" id="PS50910"/>
    </source>
</evidence>
<evidence type="ECO:0000313" key="2">
    <source>
        <dbReference type="EMBL" id="RSN71509.1"/>
    </source>
</evidence>
<dbReference type="Proteomes" id="UP000277582">
    <property type="component" value="Unassembled WGS sequence"/>
</dbReference>
<keyword evidence="3" id="KW-1185">Reference proteome</keyword>
<feature type="domain" description="HEPN" evidence="1">
    <location>
        <begin position="11"/>
        <end position="130"/>
    </location>
</feature>
<sequence>MNTYAMAKAYIEDAERSYREAKFNLDEGAFHRCVRRAQECVELSLKGMLRLMGIEYPRSHDVSVALDKAKEEVNLPDWLKKEIDELKKISTYLAIRRGPAFYGDEKAFIPPEELYSEEDAREALNMAFRVLETTKKLLQHYKKQ</sequence>
<accession>A0A3R9QTS7</accession>
<dbReference type="RefSeq" id="WP_125672905.1">
    <property type="nucleotide sequence ID" value="NZ_RCOS01000173.1"/>
</dbReference>
<dbReference type="AlphaFoldDB" id="A0A3R9QTS7"/>
<dbReference type="InterPro" id="IPR007842">
    <property type="entry name" value="HEPN_dom"/>
</dbReference>
<dbReference type="EMBL" id="RCOS01000173">
    <property type="protein sequence ID" value="RSN71509.1"/>
    <property type="molecule type" value="Genomic_DNA"/>
</dbReference>
<dbReference type="OrthoDB" id="374310at2157"/>
<dbReference type="SMART" id="SM00748">
    <property type="entry name" value="HEPN"/>
    <property type="match status" value="1"/>
</dbReference>
<protein>
    <submittedName>
        <fullName evidence="2">HEPN domain-containing protein</fullName>
    </submittedName>
</protein>
<dbReference type="SUPFAM" id="SSF81593">
    <property type="entry name" value="Nucleotidyltransferase substrate binding subunit/domain"/>
    <property type="match status" value="1"/>
</dbReference>
<dbReference type="PROSITE" id="PS50910">
    <property type="entry name" value="HEPN"/>
    <property type="match status" value="1"/>
</dbReference>
<gene>
    <name evidence="2" type="ORF">D6D85_15710</name>
</gene>
<organism evidence="2 3">
    <name type="scientific">Candidatus Methanodesulfokora washburnensis</name>
    <dbReference type="NCBI Taxonomy" id="2478471"/>
    <lineage>
        <taxon>Archaea</taxon>
        <taxon>Thermoproteota</taxon>
        <taxon>Candidatus Korarchaeia</taxon>
        <taxon>Candidatus Korarchaeia incertae sedis</taxon>
        <taxon>Candidatus Methanodesulfokora</taxon>
    </lineage>
</organism>
<proteinExistence type="predicted"/>
<reference evidence="2 3" key="1">
    <citation type="submission" date="2018-10" db="EMBL/GenBank/DDBJ databases">
        <title>Co-occurring genomic capacity for anaerobic methane metabolism and dissimilatory sulfite reduction discovered in the Korarchaeota.</title>
        <authorList>
            <person name="Mckay L.J."/>
            <person name="Dlakic M."/>
            <person name="Fields M.W."/>
            <person name="Delmont T.O."/>
            <person name="Eren A.M."/>
            <person name="Jay Z.J."/>
            <person name="Klingelsmith K.B."/>
            <person name="Rusch D.B."/>
            <person name="Inskeep W.P."/>
        </authorList>
    </citation>
    <scope>NUCLEOTIDE SEQUENCE [LARGE SCALE GENOMIC DNA]</scope>
    <source>
        <strain evidence="2 3">MDKW</strain>
    </source>
</reference>
<evidence type="ECO:0000313" key="3">
    <source>
        <dbReference type="Proteomes" id="UP000277582"/>
    </source>
</evidence>
<dbReference type="Gene3D" id="1.20.120.330">
    <property type="entry name" value="Nucleotidyltransferases domain 2"/>
    <property type="match status" value="1"/>
</dbReference>
<comment type="caution">
    <text evidence="2">The sequence shown here is derived from an EMBL/GenBank/DDBJ whole genome shotgun (WGS) entry which is preliminary data.</text>
</comment>